<keyword evidence="5" id="KW-1185">Reference proteome</keyword>
<dbReference type="InterPro" id="IPR006868">
    <property type="entry name" value="DUF630"/>
</dbReference>
<gene>
    <name evidence="4" type="ORF">SSX86_015487</name>
</gene>
<organism evidence="4 5">
    <name type="scientific">Deinandra increscens subsp. villosa</name>
    <dbReference type="NCBI Taxonomy" id="3103831"/>
    <lineage>
        <taxon>Eukaryota</taxon>
        <taxon>Viridiplantae</taxon>
        <taxon>Streptophyta</taxon>
        <taxon>Embryophyta</taxon>
        <taxon>Tracheophyta</taxon>
        <taxon>Spermatophyta</taxon>
        <taxon>Magnoliopsida</taxon>
        <taxon>eudicotyledons</taxon>
        <taxon>Gunneridae</taxon>
        <taxon>Pentapetalae</taxon>
        <taxon>asterids</taxon>
        <taxon>campanulids</taxon>
        <taxon>Asterales</taxon>
        <taxon>Asteraceae</taxon>
        <taxon>Asteroideae</taxon>
        <taxon>Heliantheae alliance</taxon>
        <taxon>Madieae</taxon>
        <taxon>Madiinae</taxon>
        <taxon>Deinandra</taxon>
    </lineage>
</organism>
<feature type="compositionally biased region" description="Polar residues" evidence="1">
    <location>
        <begin position="167"/>
        <end position="180"/>
    </location>
</feature>
<dbReference type="PANTHER" id="PTHR21450">
    <property type="entry name" value="PROTEIN ALTERED PHOSPHATE STARVATION RESPONSE 1"/>
    <property type="match status" value="1"/>
</dbReference>
<feature type="region of interest" description="Disordered" evidence="1">
    <location>
        <begin position="160"/>
        <end position="187"/>
    </location>
</feature>
<evidence type="ECO:0000256" key="1">
    <source>
        <dbReference type="SAM" id="MobiDB-lite"/>
    </source>
</evidence>
<evidence type="ECO:0000313" key="5">
    <source>
        <dbReference type="Proteomes" id="UP001408789"/>
    </source>
</evidence>
<dbReference type="EMBL" id="JBCNJP010000016">
    <property type="protein sequence ID" value="KAK9066085.1"/>
    <property type="molecule type" value="Genomic_DNA"/>
</dbReference>
<dbReference type="PANTHER" id="PTHR21450:SF59">
    <property type="entry name" value="PROTEIN, PUTATIVE_ 48652-45869-RELATED"/>
    <property type="match status" value="1"/>
</dbReference>
<feature type="domain" description="DUF632" evidence="2">
    <location>
        <begin position="129"/>
        <end position="402"/>
    </location>
</feature>
<evidence type="ECO:0000259" key="2">
    <source>
        <dbReference type="Pfam" id="PF04782"/>
    </source>
</evidence>
<comment type="caution">
    <text evidence="4">The sequence shown here is derived from an EMBL/GenBank/DDBJ whole genome shotgun (WGS) entry which is preliminary data.</text>
</comment>
<dbReference type="Pfam" id="PF04783">
    <property type="entry name" value="DUF630"/>
    <property type="match status" value="1"/>
</dbReference>
<dbReference type="InterPro" id="IPR006867">
    <property type="entry name" value="DUF632"/>
</dbReference>
<evidence type="ECO:0000313" key="4">
    <source>
        <dbReference type="EMBL" id="KAK9066085.1"/>
    </source>
</evidence>
<evidence type="ECO:0000259" key="3">
    <source>
        <dbReference type="Pfam" id="PF04783"/>
    </source>
</evidence>
<dbReference type="Pfam" id="PF04782">
    <property type="entry name" value="DUF632"/>
    <property type="match status" value="1"/>
</dbReference>
<feature type="domain" description="DUF630" evidence="3">
    <location>
        <begin position="1"/>
        <end position="59"/>
    </location>
</feature>
<dbReference type="AlphaFoldDB" id="A0AAP0CZW6"/>
<accession>A0AAP0CZW6</accession>
<reference evidence="4 5" key="1">
    <citation type="submission" date="2024-04" db="EMBL/GenBank/DDBJ databases">
        <title>The reference genome of an endangered Asteraceae, Deinandra increscens subsp. villosa, native to the Central Coast of California.</title>
        <authorList>
            <person name="Guilliams M."/>
            <person name="Hasenstab-Lehman K."/>
            <person name="Meyer R."/>
            <person name="Mcevoy S."/>
        </authorList>
    </citation>
    <scope>NUCLEOTIDE SEQUENCE [LARGE SCALE GENOMIC DNA]</scope>
    <source>
        <tissue evidence="4">Leaf</tissue>
    </source>
</reference>
<proteinExistence type="predicted"/>
<evidence type="ECO:0008006" key="6">
    <source>
        <dbReference type="Google" id="ProtNLM"/>
    </source>
</evidence>
<protein>
    <recommendedName>
        <fullName evidence="6">DUF632 domain-containing protein</fullName>
    </recommendedName>
</protein>
<dbReference type="Proteomes" id="UP001408789">
    <property type="component" value="Unassembled WGS sequence"/>
</dbReference>
<sequence length="406" mass="46548">MGCSESKIENVTTVNRCKERIAFMKQSVTAHAAFVSAYSAYTATLNTTSTALSDYAQSELQSLDDRLLPPHPPHRSLHPNVQHDGVLAWDFFIALMVDDKHGGGGVAEVSGEGTPPSSVKKHMKNVNMVKLFRKLDDGFVKGSDSAFEVSKVHETNKLHYNSKFEDNQGQSKHSNSAKLDSSSKEKQTHTTLLEKMLAWEKKLYDQVKAGEMMKHEYRKRIALLNMLRKRGSSSDRLKQTEATVNDMHTRYIVEMQSIDSTVSEINRLRDEQLYPKLVQIIEEMGEMWKNMRKQHEQQLTIVKELSNIKISESPKSTSEHNLKNMEQIRLQVMICCSKFEKFMLYQKEYIKSLSNWLKLNLISIDNNVHNQNPKIKSLLRTWRDQLKKLPEQGAKTAINSFAVCNR</sequence>
<name>A0AAP0CZW6_9ASTR</name>